<protein>
    <submittedName>
        <fullName evidence="1">Uncharacterized protein</fullName>
    </submittedName>
</protein>
<accession>A0A6P1M487</accession>
<dbReference type="RefSeq" id="WP_160627170.1">
    <property type="nucleotide sequence ID" value="NZ_CP047593.1"/>
</dbReference>
<keyword evidence="2" id="KW-1185">Reference proteome</keyword>
<evidence type="ECO:0000313" key="2">
    <source>
        <dbReference type="Proteomes" id="UP000464954"/>
    </source>
</evidence>
<proteinExistence type="predicted"/>
<dbReference type="Proteomes" id="UP000464954">
    <property type="component" value="Chromosome"/>
</dbReference>
<organism evidence="1 2">
    <name type="scientific">Tichowtungia aerotolerans</name>
    <dbReference type="NCBI Taxonomy" id="2697043"/>
    <lineage>
        <taxon>Bacteria</taxon>
        <taxon>Pseudomonadati</taxon>
        <taxon>Kiritimatiellota</taxon>
        <taxon>Tichowtungiia</taxon>
        <taxon>Tichowtungiales</taxon>
        <taxon>Tichowtungiaceae</taxon>
        <taxon>Tichowtungia</taxon>
    </lineage>
</organism>
<dbReference type="EMBL" id="CP047593">
    <property type="protein sequence ID" value="QHI68647.1"/>
    <property type="molecule type" value="Genomic_DNA"/>
</dbReference>
<sequence length="84" mass="10267">MKRDIEWKERLDDGVKRTVRVKFPGKGQIKWQFKRSDEESWDYDTPPTPEDWAALEEKVDHLYHRRRAAFRDLELVQTERKKHG</sequence>
<dbReference type="KEGG" id="taer:GT409_04030"/>
<evidence type="ECO:0000313" key="1">
    <source>
        <dbReference type="EMBL" id="QHI68647.1"/>
    </source>
</evidence>
<gene>
    <name evidence="1" type="ORF">GT409_04030</name>
</gene>
<dbReference type="AlphaFoldDB" id="A0A6P1M487"/>
<reference evidence="1 2" key="1">
    <citation type="submission" date="2020-01" db="EMBL/GenBank/DDBJ databases">
        <title>Ponticoccus aerotolerans gen. nov., sp. nov., an anaerobic bacterium and proposal of Ponticoccusceae fam. nov., Ponticoccusles ord. nov. and Ponticoccuse classis nov. in the phylum Kiritimatiellaeota.</title>
        <authorList>
            <person name="Zhou L.Y."/>
            <person name="Du Z.J."/>
        </authorList>
    </citation>
    <scope>NUCLEOTIDE SEQUENCE [LARGE SCALE GENOMIC DNA]</scope>
    <source>
        <strain evidence="1 2">S-5007</strain>
    </source>
</reference>
<name>A0A6P1M487_9BACT</name>